<dbReference type="EMBL" id="JAHLQT010012889">
    <property type="protein sequence ID" value="KAG7171148.1"/>
    <property type="molecule type" value="Genomic_DNA"/>
</dbReference>
<feature type="compositionally biased region" description="Low complexity" evidence="5">
    <location>
        <begin position="180"/>
        <end position="216"/>
    </location>
</feature>
<feature type="domain" description="BHLH" evidence="6">
    <location>
        <begin position="262"/>
        <end position="314"/>
    </location>
</feature>
<keyword evidence="8" id="KW-1185">Reference proteome</keyword>
<evidence type="ECO:0000256" key="4">
    <source>
        <dbReference type="ARBA" id="ARBA00023242"/>
    </source>
</evidence>
<evidence type="ECO:0000313" key="7">
    <source>
        <dbReference type="EMBL" id="KAG7171148.1"/>
    </source>
</evidence>
<dbReference type="CDD" id="cd19743">
    <property type="entry name" value="bHLH_TS_ASCL2_Mash2"/>
    <property type="match status" value="1"/>
</dbReference>
<gene>
    <name evidence="7" type="primary">ascl1b-L2</name>
    <name evidence="7" type="ORF">Hamer_G019223</name>
</gene>
<keyword evidence="2" id="KW-0524">Neurogenesis</keyword>
<dbReference type="PANTHER" id="PTHR23349:SF108">
    <property type="entry name" value="BHLH DOMAIN-CONTAINING PROTEIN"/>
    <property type="match status" value="1"/>
</dbReference>
<dbReference type="Gene3D" id="4.10.280.10">
    <property type="entry name" value="Helix-loop-helix DNA-binding domain"/>
    <property type="match status" value="1"/>
</dbReference>
<feature type="compositionally biased region" description="Low complexity" evidence="5">
    <location>
        <begin position="223"/>
        <end position="239"/>
    </location>
</feature>
<dbReference type="Proteomes" id="UP000747542">
    <property type="component" value="Unassembled WGS sequence"/>
</dbReference>
<dbReference type="GO" id="GO:0000981">
    <property type="term" value="F:DNA-binding transcription factor activity, RNA polymerase II-specific"/>
    <property type="evidence" value="ECO:0007669"/>
    <property type="project" value="TreeGrafter"/>
</dbReference>
<keyword evidence="4" id="KW-0539">Nucleus</keyword>
<keyword evidence="3" id="KW-0238">DNA-binding</keyword>
<feature type="region of interest" description="Disordered" evidence="5">
    <location>
        <begin position="160"/>
        <end position="245"/>
    </location>
</feature>
<dbReference type="AlphaFoldDB" id="A0A8J5KIN5"/>
<evidence type="ECO:0000259" key="6">
    <source>
        <dbReference type="PROSITE" id="PS50888"/>
    </source>
</evidence>
<feature type="compositionally biased region" description="Low complexity" evidence="5">
    <location>
        <begin position="160"/>
        <end position="169"/>
    </location>
</feature>
<evidence type="ECO:0000256" key="1">
    <source>
        <dbReference type="ARBA" id="ARBA00004123"/>
    </source>
</evidence>
<dbReference type="PROSITE" id="PS50888">
    <property type="entry name" value="BHLH"/>
    <property type="match status" value="1"/>
</dbReference>
<dbReference type="Pfam" id="PF00010">
    <property type="entry name" value="HLH"/>
    <property type="match status" value="1"/>
</dbReference>
<evidence type="ECO:0000256" key="2">
    <source>
        <dbReference type="ARBA" id="ARBA00022902"/>
    </source>
</evidence>
<dbReference type="InterPro" id="IPR011598">
    <property type="entry name" value="bHLH_dom"/>
</dbReference>
<dbReference type="GO" id="GO:0046983">
    <property type="term" value="F:protein dimerization activity"/>
    <property type="evidence" value="ECO:0007669"/>
    <property type="project" value="InterPro"/>
</dbReference>
<comment type="subcellular location">
    <subcellularLocation>
        <location evidence="1">Nucleus</location>
    </subcellularLocation>
</comment>
<dbReference type="InterPro" id="IPR050283">
    <property type="entry name" value="E-box_TF_Regulators"/>
</dbReference>
<comment type="caution">
    <text evidence="7">The sequence shown here is derived from an EMBL/GenBank/DDBJ whole genome shotgun (WGS) entry which is preliminary data.</text>
</comment>
<dbReference type="FunFam" id="4.10.280.10:FF:000029">
    <property type="entry name" value="Achaete-scute family bHLH transcription factor 1"/>
    <property type="match status" value="1"/>
</dbReference>
<dbReference type="GO" id="GO:0005634">
    <property type="term" value="C:nucleus"/>
    <property type="evidence" value="ECO:0007669"/>
    <property type="project" value="UniProtKB-SubCell"/>
</dbReference>
<dbReference type="InterPro" id="IPR036638">
    <property type="entry name" value="HLH_DNA-bd_sf"/>
</dbReference>
<dbReference type="SMART" id="SM00353">
    <property type="entry name" value="HLH"/>
    <property type="match status" value="1"/>
</dbReference>
<evidence type="ECO:0000256" key="5">
    <source>
        <dbReference type="SAM" id="MobiDB-lite"/>
    </source>
</evidence>
<dbReference type="GO" id="GO:0007399">
    <property type="term" value="P:nervous system development"/>
    <property type="evidence" value="ECO:0007669"/>
    <property type="project" value="UniProtKB-KW"/>
</dbReference>
<organism evidence="7 8">
    <name type="scientific">Homarus americanus</name>
    <name type="common">American lobster</name>
    <dbReference type="NCBI Taxonomy" id="6706"/>
    <lineage>
        <taxon>Eukaryota</taxon>
        <taxon>Metazoa</taxon>
        <taxon>Ecdysozoa</taxon>
        <taxon>Arthropoda</taxon>
        <taxon>Crustacea</taxon>
        <taxon>Multicrustacea</taxon>
        <taxon>Malacostraca</taxon>
        <taxon>Eumalacostraca</taxon>
        <taxon>Eucarida</taxon>
        <taxon>Decapoda</taxon>
        <taxon>Pleocyemata</taxon>
        <taxon>Astacidea</taxon>
        <taxon>Nephropoidea</taxon>
        <taxon>Nephropidae</taxon>
        <taxon>Homarus</taxon>
    </lineage>
</organism>
<dbReference type="PANTHER" id="PTHR23349">
    <property type="entry name" value="BASIC HELIX-LOOP-HELIX TRANSCRIPTION FACTOR, TWIST"/>
    <property type="match status" value="1"/>
</dbReference>
<evidence type="ECO:0000313" key="8">
    <source>
        <dbReference type="Proteomes" id="UP000747542"/>
    </source>
</evidence>
<sequence>MAPARADAFRYRHGQTGEIVARQKPGENGGKFEVKRIKPLLPASVRKLPRRWMCRGDSVGREGDLEAAMSTDVVVMQKPIKVEFHSPVKPEVLKPSNTANLQNIHNKTANIINKVPTITSKVTNFNKVVSSGVTKSTDNSFTNKNVLGRVNIRIQPVTSKSTVIKSSSPQATKSPYKPLTPIRPSPTIKSSITTTVTTTTSRSPSSSTTIIRTPPSVNKTLESSSLSSSYSSFNSSSSSPGINLSPAKCRRRINYSDTEVRVPVSRRNARERNRVKQVSQGFAILRQHVPQAARKKKLSKVETLRCAVDYIRGLQLLLDDHPPTQPPVPDPTNATHLHHHHHHHHHQQLQQQHPQMFLQPHHTIEPHILKLPVADETFQSPVSLRYDGVAGAFLRTSPTDSEDGQSPGHPFFSDKLSPPSSSSTAAHGMGVGVIKTEAGEGRAYAREEQDLLDALAWWQHNIQP</sequence>
<evidence type="ECO:0000256" key="3">
    <source>
        <dbReference type="ARBA" id="ARBA00023125"/>
    </source>
</evidence>
<protein>
    <submittedName>
        <fullName evidence="7">Achaete-scute 1b-like 2</fullName>
    </submittedName>
</protein>
<feature type="region of interest" description="Disordered" evidence="5">
    <location>
        <begin position="395"/>
        <end position="427"/>
    </location>
</feature>
<name>A0A8J5KIN5_HOMAM</name>
<accession>A0A8J5KIN5</accession>
<feature type="region of interest" description="Disordered" evidence="5">
    <location>
        <begin position="320"/>
        <end position="353"/>
    </location>
</feature>
<reference evidence="7" key="1">
    <citation type="journal article" date="2021" name="Sci. Adv.">
        <title>The American lobster genome reveals insights on longevity, neural, and immune adaptations.</title>
        <authorList>
            <person name="Polinski J.M."/>
            <person name="Zimin A.V."/>
            <person name="Clark K.F."/>
            <person name="Kohn A.B."/>
            <person name="Sadowski N."/>
            <person name="Timp W."/>
            <person name="Ptitsyn A."/>
            <person name="Khanna P."/>
            <person name="Romanova D.Y."/>
            <person name="Williams P."/>
            <person name="Greenwood S.J."/>
            <person name="Moroz L.L."/>
            <person name="Walt D.R."/>
            <person name="Bodnar A.G."/>
        </authorList>
    </citation>
    <scope>NUCLEOTIDE SEQUENCE</scope>
    <source>
        <strain evidence="7">GMGI-L3</strain>
    </source>
</reference>
<dbReference type="GO" id="GO:0000977">
    <property type="term" value="F:RNA polymerase II transcription regulatory region sequence-specific DNA binding"/>
    <property type="evidence" value="ECO:0007669"/>
    <property type="project" value="TreeGrafter"/>
</dbReference>
<feature type="compositionally biased region" description="Basic residues" evidence="5">
    <location>
        <begin position="336"/>
        <end position="347"/>
    </location>
</feature>
<proteinExistence type="predicted"/>
<dbReference type="SUPFAM" id="SSF47459">
    <property type="entry name" value="HLH, helix-loop-helix DNA-binding domain"/>
    <property type="match status" value="1"/>
</dbReference>